<name>A0A9D4IIE7_DREPO</name>
<keyword evidence="5" id="KW-0119">Carbohydrate metabolism</keyword>
<evidence type="ECO:0000256" key="5">
    <source>
        <dbReference type="RuleBase" id="RU000587"/>
    </source>
</evidence>
<dbReference type="PANTHER" id="PTHR11468:SF3">
    <property type="entry name" value="GLYCOGEN PHOSPHORYLASE, LIVER FORM"/>
    <property type="match status" value="1"/>
</dbReference>
<protein>
    <recommendedName>
        <fullName evidence="5">Alpha-1,4 glucan phosphorylase</fullName>
        <ecNumber evidence="5">2.4.1.1</ecNumber>
    </recommendedName>
</protein>
<dbReference type="SUPFAM" id="SSF53756">
    <property type="entry name" value="UDP-Glycosyltransferase/glycogen phosphorylase"/>
    <property type="match status" value="2"/>
</dbReference>
<dbReference type="GO" id="GO:0005737">
    <property type="term" value="C:cytoplasm"/>
    <property type="evidence" value="ECO:0007669"/>
    <property type="project" value="TreeGrafter"/>
</dbReference>
<sequence>MAHLAIVGSHAINGVVAIYSEIIKNNTVAFLQKIGEDWVTDLYKLTELKQYDTNEAFLRTLTKVKQENKMKYIKTAYNTEVNVSYMFDIQVKRVHEYKRQLMNCMHIIHQYNVLVKRIHEFKRQLINCMHIIYLYNILLLLSPRFMAKGAFYSEIADTHCLPELRHDGRVGAACGERDVSDANSVLQDDADWSDVGGFRLPDDIHLLTKFARSCRWTFTSSAEHWHSVQNNKFEQDVIYWPFVTQLFILKVI</sequence>
<gene>
    <name evidence="6" type="ORF">DPMN_175090</name>
</gene>
<dbReference type="EC" id="2.4.1.1" evidence="5"/>
<dbReference type="Gene3D" id="3.40.50.2000">
    <property type="entry name" value="Glycogen Phosphorylase B"/>
    <property type="match status" value="2"/>
</dbReference>
<comment type="similarity">
    <text evidence="1 5">Belongs to the glycogen phosphorylase family.</text>
</comment>
<dbReference type="Proteomes" id="UP000828390">
    <property type="component" value="Unassembled WGS sequence"/>
</dbReference>
<reference evidence="6" key="2">
    <citation type="submission" date="2020-11" db="EMBL/GenBank/DDBJ databases">
        <authorList>
            <person name="McCartney M.A."/>
            <person name="Auch B."/>
            <person name="Kono T."/>
            <person name="Mallez S."/>
            <person name="Becker A."/>
            <person name="Gohl D.M."/>
            <person name="Silverstein K.A.T."/>
            <person name="Koren S."/>
            <person name="Bechman K.B."/>
            <person name="Herman A."/>
            <person name="Abrahante J.E."/>
            <person name="Garbe J."/>
        </authorList>
    </citation>
    <scope>NUCLEOTIDE SEQUENCE</scope>
    <source>
        <strain evidence="6">Duluth1</strain>
        <tissue evidence="6">Whole animal</tissue>
    </source>
</reference>
<comment type="caution">
    <text evidence="6">The sequence shown here is derived from an EMBL/GenBank/DDBJ whole genome shotgun (WGS) entry which is preliminary data.</text>
</comment>
<evidence type="ECO:0000313" key="6">
    <source>
        <dbReference type="EMBL" id="KAH3773722.1"/>
    </source>
</evidence>
<keyword evidence="5" id="KW-0808">Transferase</keyword>
<dbReference type="GO" id="GO:0030170">
    <property type="term" value="F:pyridoxal phosphate binding"/>
    <property type="evidence" value="ECO:0007669"/>
    <property type="project" value="TreeGrafter"/>
</dbReference>
<dbReference type="AlphaFoldDB" id="A0A9D4IIE7"/>
<proteinExistence type="inferred from homology"/>
<keyword evidence="5" id="KW-0328">Glycosyltransferase</keyword>
<dbReference type="GO" id="GO:0008184">
    <property type="term" value="F:glycogen phosphorylase activity"/>
    <property type="evidence" value="ECO:0007669"/>
    <property type="project" value="InterPro"/>
</dbReference>
<dbReference type="GO" id="GO:0005980">
    <property type="term" value="P:glycogen catabolic process"/>
    <property type="evidence" value="ECO:0007669"/>
    <property type="project" value="TreeGrafter"/>
</dbReference>
<comment type="catalytic activity">
    <reaction evidence="2">
        <text>[(1-&gt;4)-alpha-D-glucosyl](n) + phosphate = [(1-&gt;4)-alpha-D-glucosyl](n-1) + alpha-D-glucose 1-phosphate</text>
        <dbReference type="Rhea" id="RHEA:41732"/>
        <dbReference type="Rhea" id="RHEA-COMP:9584"/>
        <dbReference type="Rhea" id="RHEA-COMP:9586"/>
        <dbReference type="ChEBI" id="CHEBI:15444"/>
        <dbReference type="ChEBI" id="CHEBI:43474"/>
        <dbReference type="ChEBI" id="CHEBI:58601"/>
        <dbReference type="EC" id="2.4.1.1"/>
    </reaction>
    <physiologicalReaction direction="left-to-right" evidence="2">
        <dbReference type="Rhea" id="RHEA:41733"/>
    </physiologicalReaction>
</comment>
<evidence type="ECO:0000256" key="1">
    <source>
        <dbReference type="ARBA" id="ARBA00006047"/>
    </source>
</evidence>
<keyword evidence="7" id="KW-1185">Reference proteome</keyword>
<evidence type="ECO:0000313" key="7">
    <source>
        <dbReference type="Proteomes" id="UP000828390"/>
    </source>
</evidence>
<dbReference type="InterPro" id="IPR000811">
    <property type="entry name" value="Glyco_trans_35"/>
</dbReference>
<evidence type="ECO:0000256" key="4">
    <source>
        <dbReference type="ARBA" id="ARBA00046783"/>
    </source>
</evidence>
<dbReference type="Pfam" id="PF00343">
    <property type="entry name" value="Phosphorylase"/>
    <property type="match status" value="1"/>
</dbReference>
<comment type="function">
    <text evidence="3 5">Allosteric enzyme that catalyzes the rate-limiting step in glycogen catabolism, the phosphorolytic cleavage of glycogen to produce glucose-1-phosphate, and plays a central role in maintaining cellular and organismal glucose homeostasis.</text>
</comment>
<keyword evidence="5" id="KW-0663">Pyridoxal phosphate</keyword>
<dbReference type="EMBL" id="JAIWYP010000009">
    <property type="protein sequence ID" value="KAH3773722.1"/>
    <property type="molecule type" value="Genomic_DNA"/>
</dbReference>
<reference evidence="6" key="1">
    <citation type="journal article" date="2019" name="bioRxiv">
        <title>The Genome of the Zebra Mussel, Dreissena polymorpha: A Resource for Invasive Species Research.</title>
        <authorList>
            <person name="McCartney M.A."/>
            <person name="Auch B."/>
            <person name="Kono T."/>
            <person name="Mallez S."/>
            <person name="Zhang Y."/>
            <person name="Obille A."/>
            <person name="Becker A."/>
            <person name="Abrahante J.E."/>
            <person name="Garbe J."/>
            <person name="Badalamenti J.P."/>
            <person name="Herman A."/>
            <person name="Mangelson H."/>
            <person name="Liachko I."/>
            <person name="Sullivan S."/>
            <person name="Sone E.D."/>
            <person name="Koren S."/>
            <person name="Silverstein K.A.T."/>
            <person name="Beckman K.B."/>
            <person name="Gohl D.M."/>
        </authorList>
    </citation>
    <scope>NUCLEOTIDE SEQUENCE</scope>
    <source>
        <strain evidence="6">Duluth1</strain>
        <tissue evidence="6">Whole animal</tissue>
    </source>
</reference>
<dbReference type="PANTHER" id="PTHR11468">
    <property type="entry name" value="GLYCOGEN PHOSPHORYLASE"/>
    <property type="match status" value="1"/>
</dbReference>
<comment type="subunit">
    <text evidence="4">Homodimer; enzymatically active. Interacts with PPP1R3B; recruits the phosphatase PP1 which dephosphorylates and inactivates PYGL/glycogen phosphorylase.</text>
</comment>
<organism evidence="6 7">
    <name type="scientific">Dreissena polymorpha</name>
    <name type="common">Zebra mussel</name>
    <name type="synonym">Mytilus polymorpha</name>
    <dbReference type="NCBI Taxonomy" id="45954"/>
    <lineage>
        <taxon>Eukaryota</taxon>
        <taxon>Metazoa</taxon>
        <taxon>Spiralia</taxon>
        <taxon>Lophotrochozoa</taxon>
        <taxon>Mollusca</taxon>
        <taxon>Bivalvia</taxon>
        <taxon>Autobranchia</taxon>
        <taxon>Heteroconchia</taxon>
        <taxon>Euheterodonta</taxon>
        <taxon>Imparidentia</taxon>
        <taxon>Neoheterodontei</taxon>
        <taxon>Myida</taxon>
        <taxon>Dreissenoidea</taxon>
        <taxon>Dreissenidae</taxon>
        <taxon>Dreissena</taxon>
    </lineage>
</organism>
<evidence type="ECO:0000256" key="2">
    <source>
        <dbReference type="ARBA" id="ARBA00036074"/>
    </source>
</evidence>
<comment type="cofactor">
    <cofactor evidence="5">
        <name>pyridoxal 5'-phosphate</name>
        <dbReference type="ChEBI" id="CHEBI:597326"/>
    </cofactor>
</comment>
<accession>A0A9D4IIE7</accession>
<evidence type="ECO:0000256" key="3">
    <source>
        <dbReference type="ARBA" id="ARBA00037413"/>
    </source>
</evidence>